<dbReference type="InterPro" id="IPR050155">
    <property type="entry name" value="HAD-like_hydrolase_sf"/>
</dbReference>
<dbReference type="AlphaFoldDB" id="A0A1I2M3X9"/>
<dbReference type="SUPFAM" id="SSF56784">
    <property type="entry name" value="HAD-like"/>
    <property type="match status" value="1"/>
</dbReference>
<accession>A0A1I2M3X9</accession>
<dbReference type="STRING" id="201973.SAMN04488025_106107"/>
<dbReference type="SFLD" id="SFLDS00003">
    <property type="entry name" value="Haloacid_Dehalogenase"/>
    <property type="match status" value="1"/>
</dbReference>
<keyword evidence="2" id="KW-1185">Reference proteome</keyword>
<name>A0A1I2M3X9_9BACL</name>
<sequence>MFDVDGVFLSEERCFDASALTVWEMLHHPEYLGLSGENFTPEPDEGTIRRVRREVFAEDRVLDWLKARGINSNWDMVFLTFSCQLLSLLRRLEEIRPGWSRSWLEEPIDAERLKGLGRVVREAGIDFRPSYEGFIPAFSSSRAEKHEILLHLNRLAEDWLDVQKPVFSRNSALWELGRSAFQEWYLGEDLYRRVEGSKPRTPGKPGFLHQEIPLAPKEAIQRTLRRLRDRGIVLGIGTGRPRLETEVPLRSLGLLDAFEPERIVTASEVVRAEESHPDRAPLGKPHPFTYVKGYLGLKAPDEACLDADFPLPGAEEVLIVGDSVADLLAARRMGCRFAATLTGLTGEKARPKFEELGADYILEDVTRLPDAIF</sequence>
<reference evidence="1 2" key="1">
    <citation type="submission" date="2016-10" db="EMBL/GenBank/DDBJ databases">
        <authorList>
            <person name="de Groot N.N."/>
        </authorList>
    </citation>
    <scope>NUCLEOTIDE SEQUENCE [LARGE SCALE GENOMIC DNA]</scope>
    <source>
        <strain evidence="1 2">DSM 44945</strain>
    </source>
</reference>
<dbReference type="SFLD" id="SFLDG01129">
    <property type="entry name" value="C1.5:_HAD__Beta-PGM__Phosphata"/>
    <property type="match status" value="1"/>
</dbReference>
<proteinExistence type="predicted"/>
<protein>
    <submittedName>
        <fullName evidence="1">HAD-hyrolase-like</fullName>
    </submittedName>
</protein>
<gene>
    <name evidence="1" type="ORF">SAMN04488025_106107</name>
</gene>
<evidence type="ECO:0000313" key="2">
    <source>
        <dbReference type="Proteomes" id="UP000198661"/>
    </source>
</evidence>
<dbReference type="GO" id="GO:0006281">
    <property type="term" value="P:DNA repair"/>
    <property type="evidence" value="ECO:0007669"/>
    <property type="project" value="TreeGrafter"/>
</dbReference>
<dbReference type="Gene3D" id="3.40.50.1000">
    <property type="entry name" value="HAD superfamily/HAD-like"/>
    <property type="match status" value="1"/>
</dbReference>
<dbReference type="Proteomes" id="UP000198661">
    <property type="component" value="Unassembled WGS sequence"/>
</dbReference>
<dbReference type="InterPro" id="IPR036412">
    <property type="entry name" value="HAD-like_sf"/>
</dbReference>
<dbReference type="PANTHER" id="PTHR43434">
    <property type="entry name" value="PHOSPHOGLYCOLATE PHOSPHATASE"/>
    <property type="match status" value="1"/>
</dbReference>
<dbReference type="EMBL" id="FOOK01000006">
    <property type="protein sequence ID" value="SFF84257.1"/>
    <property type="molecule type" value="Genomic_DNA"/>
</dbReference>
<organism evidence="1 2">
    <name type="scientific">Planifilum fulgidum</name>
    <dbReference type="NCBI Taxonomy" id="201973"/>
    <lineage>
        <taxon>Bacteria</taxon>
        <taxon>Bacillati</taxon>
        <taxon>Bacillota</taxon>
        <taxon>Bacilli</taxon>
        <taxon>Bacillales</taxon>
        <taxon>Thermoactinomycetaceae</taxon>
        <taxon>Planifilum</taxon>
    </lineage>
</organism>
<dbReference type="InterPro" id="IPR023214">
    <property type="entry name" value="HAD_sf"/>
</dbReference>
<dbReference type="GO" id="GO:0008967">
    <property type="term" value="F:phosphoglycolate phosphatase activity"/>
    <property type="evidence" value="ECO:0007669"/>
    <property type="project" value="TreeGrafter"/>
</dbReference>
<dbReference type="Pfam" id="PF13242">
    <property type="entry name" value="Hydrolase_like"/>
    <property type="match status" value="1"/>
</dbReference>
<evidence type="ECO:0000313" key="1">
    <source>
        <dbReference type="EMBL" id="SFF84257.1"/>
    </source>
</evidence>
<dbReference type="PANTHER" id="PTHR43434:SF1">
    <property type="entry name" value="PHOSPHOGLYCOLATE PHOSPHATASE"/>
    <property type="match status" value="1"/>
</dbReference>